<dbReference type="Pfam" id="PF03446">
    <property type="entry name" value="NAD_binding_2"/>
    <property type="match status" value="1"/>
</dbReference>
<organism evidence="5 6">
    <name type="scientific">Paenibacillus agaridevorans</name>
    <dbReference type="NCBI Taxonomy" id="171404"/>
    <lineage>
        <taxon>Bacteria</taxon>
        <taxon>Bacillati</taxon>
        <taxon>Bacillota</taxon>
        <taxon>Bacilli</taxon>
        <taxon>Bacillales</taxon>
        <taxon>Paenibacillaceae</taxon>
        <taxon>Paenibacillus</taxon>
    </lineage>
</organism>
<dbReference type="GO" id="GO:0000785">
    <property type="term" value="C:chromatin"/>
    <property type="evidence" value="ECO:0007669"/>
    <property type="project" value="TreeGrafter"/>
</dbReference>
<protein>
    <submittedName>
        <fullName evidence="5">Dehydrogenase</fullName>
    </submittedName>
</protein>
<dbReference type="InterPro" id="IPR015815">
    <property type="entry name" value="HIBADH-related"/>
</dbReference>
<evidence type="ECO:0000259" key="3">
    <source>
        <dbReference type="Pfam" id="PF03446"/>
    </source>
</evidence>
<evidence type="ECO:0000256" key="2">
    <source>
        <dbReference type="ARBA" id="ARBA00023002"/>
    </source>
</evidence>
<name>A0A2R5EVL4_9BACL</name>
<proteinExistence type="inferred from homology"/>
<dbReference type="InterPro" id="IPR051265">
    <property type="entry name" value="HIBADH-related_NP60_sf"/>
</dbReference>
<dbReference type="Gene3D" id="1.10.1040.10">
    <property type="entry name" value="N-(1-d-carboxylethyl)-l-norvaline Dehydrogenase, domain 2"/>
    <property type="match status" value="1"/>
</dbReference>
<dbReference type="GO" id="GO:0016491">
    <property type="term" value="F:oxidoreductase activity"/>
    <property type="evidence" value="ECO:0007669"/>
    <property type="project" value="UniProtKB-KW"/>
</dbReference>
<dbReference type="GO" id="GO:0031491">
    <property type="term" value="F:nucleosome binding"/>
    <property type="evidence" value="ECO:0007669"/>
    <property type="project" value="TreeGrafter"/>
</dbReference>
<evidence type="ECO:0000259" key="4">
    <source>
        <dbReference type="Pfam" id="PF21761"/>
    </source>
</evidence>
<dbReference type="PIRSF" id="PIRSF000103">
    <property type="entry name" value="HIBADH"/>
    <property type="match status" value="1"/>
</dbReference>
<dbReference type="PANTHER" id="PTHR43580">
    <property type="entry name" value="OXIDOREDUCTASE GLYR1-RELATED"/>
    <property type="match status" value="1"/>
</dbReference>
<dbReference type="GO" id="GO:0050661">
    <property type="term" value="F:NADP binding"/>
    <property type="evidence" value="ECO:0007669"/>
    <property type="project" value="InterPro"/>
</dbReference>
<dbReference type="AlphaFoldDB" id="A0A2R5EVL4"/>
<gene>
    <name evidence="5" type="ORF">PAT3040_05348</name>
</gene>
<dbReference type="GO" id="GO:0140673">
    <property type="term" value="P:transcription elongation-coupled chromatin remodeling"/>
    <property type="evidence" value="ECO:0007669"/>
    <property type="project" value="TreeGrafter"/>
</dbReference>
<dbReference type="InterPro" id="IPR048666">
    <property type="entry name" value="RedAm-like_C"/>
</dbReference>
<dbReference type="SUPFAM" id="SSF51735">
    <property type="entry name" value="NAD(P)-binding Rossmann-fold domains"/>
    <property type="match status" value="1"/>
</dbReference>
<evidence type="ECO:0000256" key="1">
    <source>
        <dbReference type="ARBA" id="ARBA00009080"/>
    </source>
</evidence>
<dbReference type="PANTHER" id="PTHR43580:SF2">
    <property type="entry name" value="CYTOKINE-LIKE NUCLEAR FACTOR N-PAC"/>
    <property type="match status" value="1"/>
</dbReference>
<dbReference type="InterPro" id="IPR006115">
    <property type="entry name" value="6PGDH_NADP-bd"/>
</dbReference>
<accession>A0A2R5EVL4</accession>
<dbReference type="InterPro" id="IPR036291">
    <property type="entry name" value="NAD(P)-bd_dom_sf"/>
</dbReference>
<comment type="similarity">
    <text evidence="1">Belongs to the HIBADH-related family.</text>
</comment>
<sequence>MVENEDRNPVTIIGLGPMGQALATAFLKNGHPTTLWNRSTGKADDLVRQGAVLADMIADAITASPLVIICVLDYNAVQSILEPVGDVLRGRVLVNLTTGSPEQSRRTAAWAAEFGIDYLDGVIMTLPTTIGTSASAFLYSGPELVYEAVHPSLMSLDGNATYLGADPGRAAAHDMALLDFLWASMSGYVHALALAGAENIAAREFAVYAREFVANIPDIMTQIANQVDEGSYPGDLSNIISAEAGMGHIIHASEHHGIDVSFLSSVRTFAQQAIDKGYGTDSFARVTTLLRKPQA</sequence>
<keyword evidence="2" id="KW-0560">Oxidoreductase</keyword>
<evidence type="ECO:0000313" key="5">
    <source>
        <dbReference type="EMBL" id="GBG10597.1"/>
    </source>
</evidence>
<feature type="domain" description="6-phosphogluconate dehydrogenase NADP-binding" evidence="3">
    <location>
        <begin position="10"/>
        <end position="164"/>
    </location>
</feature>
<dbReference type="EMBL" id="BDQX01000339">
    <property type="protein sequence ID" value="GBG10597.1"/>
    <property type="molecule type" value="Genomic_DNA"/>
</dbReference>
<dbReference type="Gene3D" id="3.40.50.720">
    <property type="entry name" value="NAD(P)-binding Rossmann-like Domain"/>
    <property type="match status" value="1"/>
</dbReference>
<dbReference type="GO" id="GO:0003677">
    <property type="term" value="F:DNA binding"/>
    <property type="evidence" value="ECO:0007669"/>
    <property type="project" value="TreeGrafter"/>
</dbReference>
<reference evidence="5 6" key="1">
    <citation type="submission" date="2017-08" db="EMBL/GenBank/DDBJ databases">
        <title>Substantial Increase in Enzyme Production by Combined Drug-Resistance Mutations in Paenibacillus agaridevorans.</title>
        <authorList>
            <person name="Tanaka Y."/>
            <person name="Funane K."/>
            <person name="Hosaka T."/>
            <person name="Shiwa Y."/>
            <person name="Fujita N."/>
            <person name="Miyazaki T."/>
            <person name="Yoshikawa H."/>
            <person name="Murakami K."/>
            <person name="Kasahara K."/>
            <person name="Inaoka T."/>
            <person name="Hiraga Y."/>
            <person name="Ochi K."/>
        </authorList>
    </citation>
    <scope>NUCLEOTIDE SEQUENCE [LARGE SCALE GENOMIC DNA]</scope>
    <source>
        <strain evidence="5 6">T-3040</strain>
    </source>
</reference>
<comment type="caution">
    <text evidence="5">The sequence shown here is derived from an EMBL/GenBank/DDBJ whole genome shotgun (WGS) entry which is preliminary data.</text>
</comment>
<keyword evidence="6" id="KW-1185">Reference proteome</keyword>
<dbReference type="InterPro" id="IPR013328">
    <property type="entry name" value="6PGD_dom2"/>
</dbReference>
<feature type="domain" description="NADPH-dependent reductive aminase-like C-terminal" evidence="4">
    <location>
        <begin position="166"/>
        <end position="292"/>
    </location>
</feature>
<dbReference type="Pfam" id="PF21761">
    <property type="entry name" value="RedAm-like_C"/>
    <property type="match status" value="1"/>
</dbReference>
<evidence type="ECO:0000313" key="6">
    <source>
        <dbReference type="Proteomes" id="UP000245202"/>
    </source>
</evidence>
<dbReference type="Proteomes" id="UP000245202">
    <property type="component" value="Unassembled WGS sequence"/>
</dbReference>